<name>A0A6J8DDJ1_MYTCO</name>
<sequence length="167" mass="19335">MVKSTVEEHFAPMTETTKKQQEKIEEQRKVITVHSANHLSLNKIVVENMHRLDDYNSEMGNLYKRIGLLENRLKNQEQYSRRTSLRFHNMPVPVDRYGKVMHPVNTDDLILDVCNKKLDLGIQKSDISRSHVIGKVRNGRSQVIVCFLNFLIQSAKKCSVQKKGFKG</sequence>
<proteinExistence type="predicted"/>
<protein>
    <submittedName>
        <fullName evidence="1">Uncharacterized protein</fullName>
    </submittedName>
</protein>
<dbReference type="Proteomes" id="UP000507470">
    <property type="component" value="Unassembled WGS sequence"/>
</dbReference>
<accession>A0A6J8DDJ1</accession>
<organism evidence="1 2">
    <name type="scientific">Mytilus coruscus</name>
    <name type="common">Sea mussel</name>
    <dbReference type="NCBI Taxonomy" id="42192"/>
    <lineage>
        <taxon>Eukaryota</taxon>
        <taxon>Metazoa</taxon>
        <taxon>Spiralia</taxon>
        <taxon>Lophotrochozoa</taxon>
        <taxon>Mollusca</taxon>
        <taxon>Bivalvia</taxon>
        <taxon>Autobranchia</taxon>
        <taxon>Pteriomorphia</taxon>
        <taxon>Mytilida</taxon>
        <taxon>Mytiloidea</taxon>
        <taxon>Mytilidae</taxon>
        <taxon>Mytilinae</taxon>
        <taxon>Mytilus</taxon>
    </lineage>
</organism>
<dbReference type="OrthoDB" id="6079589at2759"/>
<dbReference type="AlphaFoldDB" id="A0A6J8DDJ1"/>
<evidence type="ECO:0000313" key="2">
    <source>
        <dbReference type="Proteomes" id="UP000507470"/>
    </source>
</evidence>
<gene>
    <name evidence="1" type="ORF">MCOR_39717</name>
</gene>
<evidence type="ECO:0000313" key="1">
    <source>
        <dbReference type="EMBL" id="CAC5406105.1"/>
    </source>
</evidence>
<dbReference type="EMBL" id="CACVKT020007172">
    <property type="protein sequence ID" value="CAC5406105.1"/>
    <property type="molecule type" value="Genomic_DNA"/>
</dbReference>
<reference evidence="1 2" key="1">
    <citation type="submission" date="2020-06" db="EMBL/GenBank/DDBJ databases">
        <authorList>
            <person name="Li R."/>
            <person name="Bekaert M."/>
        </authorList>
    </citation>
    <scope>NUCLEOTIDE SEQUENCE [LARGE SCALE GENOMIC DNA]</scope>
    <source>
        <strain evidence="2">wild</strain>
    </source>
</reference>
<keyword evidence="2" id="KW-1185">Reference proteome</keyword>